<reference evidence="1 2" key="1">
    <citation type="submission" date="2024-02" db="EMBL/GenBank/DDBJ databases">
        <title>A draft genome for the cacao thread blight pathogen Marasmius crinis-equi.</title>
        <authorList>
            <person name="Cohen S.P."/>
            <person name="Baruah I.K."/>
            <person name="Amoako-Attah I."/>
            <person name="Bukari Y."/>
            <person name="Meinhardt L.W."/>
            <person name="Bailey B.A."/>
        </authorList>
    </citation>
    <scope>NUCLEOTIDE SEQUENCE [LARGE SCALE GENOMIC DNA]</scope>
    <source>
        <strain evidence="1 2">GH-76</strain>
    </source>
</reference>
<dbReference type="Proteomes" id="UP001465976">
    <property type="component" value="Unassembled WGS sequence"/>
</dbReference>
<comment type="caution">
    <text evidence="1">The sequence shown here is derived from an EMBL/GenBank/DDBJ whole genome shotgun (WGS) entry which is preliminary data.</text>
</comment>
<sequence length="439" mass="48389">MSSATYNAVMLPPTERFKTQDEGIRWVRDTFAKLKAPLPGKAANETALSLAMTNAKHLTIVLTPEFAFNGYLESGATSLWFDAKEPLDPNIEKAVRAEIQNQLQALKPQGRILFTTSCVLDTGRVNQNKKKIGCNRICIMSSSSTAVQFVYKLKIADIPSLIISGDGWEFGQWVVTDGWREFDNETRKGSNPRLGTEGRLAECTYVINDFTVGGQPVAIGFGTCVDSRIESYSGTNIIAFCGGNTQEANIQDSFHQNPLDPSSVMIGHQGYLINDTTAWADMQAEPAGYRQWNSTTPSSARTANKVPNYAEVTLNAPNTNKPKRALVVTAPREIPSRPATPQLNLYAMLHSLSRDDHDALVNILQAQSLAVNEIDNTPPASVLDALRLYNDARYHPGPNVKFKAIPAVDNMLKQSDPQYPQKPLSEGVWAWKPTWCTLL</sequence>
<gene>
    <name evidence="1" type="ORF">V5O48_004846</name>
</gene>
<accession>A0ABR3FPN4</accession>
<proteinExistence type="predicted"/>
<dbReference type="EMBL" id="JBAHYK010000176">
    <property type="protein sequence ID" value="KAL0577132.1"/>
    <property type="molecule type" value="Genomic_DNA"/>
</dbReference>
<evidence type="ECO:0000313" key="2">
    <source>
        <dbReference type="Proteomes" id="UP001465976"/>
    </source>
</evidence>
<protein>
    <submittedName>
        <fullName evidence="1">Uncharacterized protein</fullName>
    </submittedName>
</protein>
<name>A0ABR3FPN4_9AGAR</name>
<keyword evidence="2" id="KW-1185">Reference proteome</keyword>
<evidence type="ECO:0000313" key="1">
    <source>
        <dbReference type="EMBL" id="KAL0577132.1"/>
    </source>
</evidence>
<organism evidence="1 2">
    <name type="scientific">Marasmius crinis-equi</name>
    <dbReference type="NCBI Taxonomy" id="585013"/>
    <lineage>
        <taxon>Eukaryota</taxon>
        <taxon>Fungi</taxon>
        <taxon>Dikarya</taxon>
        <taxon>Basidiomycota</taxon>
        <taxon>Agaricomycotina</taxon>
        <taxon>Agaricomycetes</taxon>
        <taxon>Agaricomycetidae</taxon>
        <taxon>Agaricales</taxon>
        <taxon>Marasmiineae</taxon>
        <taxon>Marasmiaceae</taxon>
        <taxon>Marasmius</taxon>
    </lineage>
</organism>